<keyword evidence="10" id="KW-0732">Signal</keyword>
<feature type="signal peptide" evidence="10">
    <location>
        <begin position="1"/>
        <end position="24"/>
    </location>
</feature>
<proteinExistence type="predicted"/>
<evidence type="ECO:0000313" key="12">
    <source>
        <dbReference type="EMBL" id="KAL0001472.1"/>
    </source>
</evidence>
<keyword evidence="2" id="KW-0813">Transport</keyword>
<evidence type="ECO:0000256" key="4">
    <source>
        <dbReference type="ARBA" id="ARBA00022692"/>
    </source>
</evidence>
<sequence length="711" mass="79821">MRSNITKLASLVLTLPIVILEVHGRRSLRYKSSDELVSDGVHQADESSSLLLLKGMDSGEECEQLYGFLPCSNTMFGHLFLIVVYEYLLFKGESLVAAGGEQIFKILGPGIFGASAFHVLGALPESLILLASGLLNAKETAQEYVFTGVGLLAGSSIFLLTILWGTCVIASSQDFSNSSQFSNSTQTSRQRLHTLLTGCGISTDLETCYTARIMALSIIPFIIVQSLKIFSSSSAERIVILIAIIVSTVFLFLYFFYQIFEPWIQKRRLEFVKHKTLILSILQHVQKHALGNILTADGAPNVNAIKRLFEEVDQDGDNIISPSDLRELLLEIKFTGTSIDKEKEIGKVMKEFDLDGDQKITMDEFVTGFTKWLDETKHAIDKQYFSKKSLKDVYQVFGPWLLNKRREREMTKDLIQEILRHVQSNVVEGLLKEDGTLDTNSIKRLFEKMDHDSNNCISQHELKELIADIKFGKLPLDVEEAVLKLIEELDTDGDHLINEDEFVSGFAKWLDTTDNQDPSTTESQDDIYQKTWEATDKLVDEKIGNAVVDNSLQAWFKAMMLLVLGIALLAILAEPLIESVQSFSKSASIPSFFISFILVPLATNTRASASAIKEARRKKPRTTSLTFSEIYGGVFMNNILGFSVLLILIYVRELTWEFSAEMLVVLLVCATMGLIASFRSTFPIWTSFLAFLLYPLSLLLVYFFNDVLNYT</sequence>
<evidence type="ECO:0000256" key="8">
    <source>
        <dbReference type="ARBA" id="ARBA00023136"/>
    </source>
</evidence>
<dbReference type="InterPro" id="IPR011992">
    <property type="entry name" value="EF-hand-dom_pair"/>
</dbReference>
<feature type="transmembrane region" description="Helical" evidence="9">
    <location>
        <begin position="685"/>
        <end position="704"/>
    </location>
</feature>
<accession>A0AAW2CVG4</accession>
<evidence type="ECO:0000259" key="11">
    <source>
        <dbReference type="PROSITE" id="PS50222"/>
    </source>
</evidence>
<keyword evidence="3" id="KW-0050">Antiport</keyword>
<keyword evidence="5" id="KW-0106">Calcium</keyword>
<evidence type="ECO:0000256" key="1">
    <source>
        <dbReference type="ARBA" id="ARBA00004127"/>
    </source>
</evidence>
<comment type="subcellular location">
    <subcellularLocation>
        <location evidence="1">Endomembrane system</location>
        <topology evidence="1">Multi-pass membrane protein</topology>
    </subcellularLocation>
</comment>
<dbReference type="SUPFAM" id="SSF47473">
    <property type="entry name" value="EF-hand"/>
    <property type="match status" value="1"/>
</dbReference>
<feature type="chain" id="PRO_5043531137" description="EF-hand domain-containing protein" evidence="10">
    <location>
        <begin position="25"/>
        <end position="711"/>
    </location>
</feature>
<name>A0AAW2CVG4_9ROSI</name>
<evidence type="ECO:0000256" key="5">
    <source>
        <dbReference type="ARBA" id="ARBA00022837"/>
    </source>
</evidence>
<dbReference type="InterPro" id="IPR002048">
    <property type="entry name" value="EF_hand_dom"/>
</dbReference>
<keyword evidence="8 9" id="KW-0472">Membrane</keyword>
<evidence type="ECO:0000256" key="9">
    <source>
        <dbReference type="SAM" id="Phobius"/>
    </source>
</evidence>
<dbReference type="InterPro" id="IPR004837">
    <property type="entry name" value="NaCa_Exmemb"/>
</dbReference>
<dbReference type="Gene3D" id="1.10.238.10">
    <property type="entry name" value="EF-hand"/>
    <property type="match status" value="2"/>
</dbReference>
<keyword evidence="6 9" id="KW-1133">Transmembrane helix</keyword>
<keyword evidence="13" id="KW-1185">Reference proteome</keyword>
<gene>
    <name evidence="12" type="ORF">SO802_015253</name>
</gene>
<evidence type="ECO:0000313" key="13">
    <source>
        <dbReference type="Proteomes" id="UP001459277"/>
    </source>
</evidence>
<feature type="domain" description="EF-hand" evidence="11">
    <location>
        <begin position="300"/>
        <end position="335"/>
    </location>
</feature>
<feature type="transmembrane region" description="Helical" evidence="9">
    <location>
        <begin position="144"/>
        <end position="170"/>
    </location>
</feature>
<dbReference type="GO" id="GO:0005509">
    <property type="term" value="F:calcium ion binding"/>
    <property type="evidence" value="ECO:0007669"/>
    <property type="project" value="InterPro"/>
</dbReference>
<dbReference type="Pfam" id="PF13499">
    <property type="entry name" value="EF-hand_7"/>
    <property type="match status" value="2"/>
</dbReference>
<dbReference type="PROSITE" id="PS50222">
    <property type="entry name" value="EF_HAND_2"/>
    <property type="match status" value="4"/>
</dbReference>
<evidence type="ECO:0000256" key="7">
    <source>
        <dbReference type="ARBA" id="ARBA00023065"/>
    </source>
</evidence>
<protein>
    <recommendedName>
        <fullName evidence="11">EF-hand domain-containing protein</fullName>
    </recommendedName>
</protein>
<feature type="domain" description="EF-hand" evidence="11">
    <location>
        <begin position="340"/>
        <end position="375"/>
    </location>
</feature>
<evidence type="ECO:0000256" key="3">
    <source>
        <dbReference type="ARBA" id="ARBA00022449"/>
    </source>
</evidence>
<organism evidence="12 13">
    <name type="scientific">Lithocarpus litseifolius</name>
    <dbReference type="NCBI Taxonomy" id="425828"/>
    <lineage>
        <taxon>Eukaryota</taxon>
        <taxon>Viridiplantae</taxon>
        <taxon>Streptophyta</taxon>
        <taxon>Embryophyta</taxon>
        <taxon>Tracheophyta</taxon>
        <taxon>Spermatophyta</taxon>
        <taxon>Magnoliopsida</taxon>
        <taxon>eudicotyledons</taxon>
        <taxon>Gunneridae</taxon>
        <taxon>Pentapetalae</taxon>
        <taxon>rosids</taxon>
        <taxon>fabids</taxon>
        <taxon>Fagales</taxon>
        <taxon>Fagaceae</taxon>
        <taxon>Lithocarpus</taxon>
    </lineage>
</organism>
<feature type="transmembrane region" description="Helical" evidence="9">
    <location>
        <begin position="65"/>
        <end position="90"/>
    </location>
</feature>
<dbReference type="GO" id="GO:0016020">
    <property type="term" value="C:membrane"/>
    <property type="evidence" value="ECO:0007669"/>
    <property type="project" value="InterPro"/>
</dbReference>
<feature type="transmembrane region" description="Helical" evidence="9">
    <location>
        <begin position="589"/>
        <end position="609"/>
    </location>
</feature>
<dbReference type="AlphaFoldDB" id="A0AAW2CVG4"/>
<dbReference type="GO" id="GO:0012505">
    <property type="term" value="C:endomembrane system"/>
    <property type="evidence" value="ECO:0007669"/>
    <property type="project" value="UniProtKB-SubCell"/>
</dbReference>
<feature type="domain" description="EF-hand" evidence="11">
    <location>
        <begin position="477"/>
        <end position="512"/>
    </location>
</feature>
<dbReference type="SMART" id="SM00054">
    <property type="entry name" value="EFh"/>
    <property type="match status" value="4"/>
</dbReference>
<evidence type="ECO:0000256" key="10">
    <source>
        <dbReference type="SAM" id="SignalP"/>
    </source>
</evidence>
<keyword evidence="7" id="KW-0406">Ion transport</keyword>
<dbReference type="PANTHER" id="PTHR31503:SF79">
    <property type="entry name" value="CALCIUM-BINDING EF-HAND PROTEIN"/>
    <property type="match status" value="1"/>
</dbReference>
<dbReference type="InterPro" id="IPR004713">
    <property type="entry name" value="CaH_exchang"/>
</dbReference>
<dbReference type="Proteomes" id="UP001459277">
    <property type="component" value="Unassembled WGS sequence"/>
</dbReference>
<evidence type="ECO:0000256" key="2">
    <source>
        <dbReference type="ARBA" id="ARBA00022448"/>
    </source>
</evidence>
<feature type="transmembrane region" description="Helical" evidence="9">
    <location>
        <begin position="630"/>
        <end position="652"/>
    </location>
</feature>
<feature type="domain" description="EF-hand" evidence="11">
    <location>
        <begin position="437"/>
        <end position="472"/>
    </location>
</feature>
<feature type="transmembrane region" description="Helical" evidence="9">
    <location>
        <begin position="658"/>
        <end position="678"/>
    </location>
</feature>
<dbReference type="EMBL" id="JAZDWU010000005">
    <property type="protein sequence ID" value="KAL0001472.1"/>
    <property type="molecule type" value="Genomic_DNA"/>
</dbReference>
<reference evidence="12 13" key="1">
    <citation type="submission" date="2024-01" db="EMBL/GenBank/DDBJ databases">
        <title>A telomere-to-telomere, gap-free genome of sweet tea (Lithocarpus litseifolius).</title>
        <authorList>
            <person name="Zhou J."/>
        </authorList>
    </citation>
    <scope>NUCLEOTIDE SEQUENCE [LARGE SCALE GENOMIC DNA]</scope>
    <source>
        <strain evidence="12">Zhou-2022a</strain>
        <tissue evidence="12">Leaf</tissue>
    </source>
</reference>
<dbReference type="GO" id="GO:0015369">
    <property type="term" value="F:calcium:proton antiporter activity"/>
    <property type="evidence" value="ECO:0007669"/>
    <property type="project" value="TreeGrafter"/>
</dbReference>
<dbReference type="GO" id="GO:0006874">
    <property type="term" value="P:intracellular calcium ion homeostasis"/>
    <property type="evidence" value="ECO:0007669"/>
    <property type="project" value="TreeGrafter"/>
</dbReference>
<dbReference type="Pfam" id="PF01699">
    <property type="entry name" value="Na_Ca_ex"/>
    <property type="match status" value="1"/>
</dbReference>
<keyword evidence="4 9" id="KW-0812">Transmembrane</keyword>
<feature type="transmembrane region" description="Helical" evidence="9">
    <location>
        <begin position="237"/>
        <end position="257"/>
    </location>
</feature>
<feature type="transmembrane region" description="Helical" evidence="9">
    <location>
        <begin position="558"/>
        <end position="577"/>
    </location>
</feature>
<comment type="caution">
    <text evidence="12">The sequence shown here is derived from an EMBL/GenBank/DDBJ whole genome shotgun (WGS) entry which is preliminary data.</text>
</comment>
<evidence type="ECO:0000256" key="6">
    <source>
        <dbReference type="ARBA" id="ARBA00022989"/>
    </source>
</evidence>
<dbReference type="PANTHER" id="PTHR31503">
    <property type="entry name" value="VACUOLAR CALCIUM ION TRANSPORTER"/>
    <property type="match status" value="1"/>
</dbReference>
<dbReference type="InterPro" id="IPR018247">
    <property type="entry name" value="EF_Hand_1_Ca_BS"/>
</dbReference>
<dbReference type="PROSITE" id="PS00018">
    <property type="entry name" value="EF_HAND_1"/>
    <property type="match status" value="4"/>
</dbReference>
<dbReference type="CDD" id="cd00051">
    <property type="entry name" value="EFh"/>
    <property type="match status" value="2"/>
</dbReference>